<dbReference type="InterPro" id="IPR011989">
    <property type="entry name" value="ARM-like"/>
</dbReference>
<dbReference type="Gene3D" id="1.25.10.10">
    <property type="entry name" value="Leucine-rich Repeat Variant"/>
    <property type="match status" value="1"/>
</dbReference>
<proteinExistence type="predicted"/>
<name>A0A448XKK9_9PLAT</name>
<dbReference type="SUPFAM" id="SSF48371">
    <property type="entry name" value="ARM repeat"/>
    <property type="match status" value="1"/>
</dbReference>
<organism evidence="1 2">
    <name type="scientific">Protopolystoma xenopodis</name>
    <dbReference type="NCBI Taxonomy" id="117903"/>
    <lineage>
        <taxon>Eukaryota</taxon>
        <taxon>Metazoa</taxon>
        <taxon>Spiralia</taxon>
        <taxon>Lophotrochozoa</taxon>
        <taxon>Platyhelminthes</taxon>
        <taxon>Monogenea</taxon>
        <taxon>Polyopisthocotylea</taxon>
        <taxon>Polystomatidea</taxon>
        <taxon>Polystomatidae</taxon>
        <taxon>Protopolystoma</taxon>
    </lineage>
</organism>
<accession>A0A448XKK9</accession>
<keyword evidence="2" id="KW-1185">Reference proteome</keyword>
<dbReference type="InterPro" id="IPR016024">
    <property type="entry name" value="ARM-type_fold"/>
</dbReference>
<gene>
    <name evidence="1" type="ORF">PXEA_LOCUS32318</name>
</gene>
<dbReference type="Proteomes" id="UP000784294">
    <property type="component" value="Unassembled WGS sequence"/>
</dbReference>
<dbReference type="EMBL" id="CAAALY010259329">
    <property type="protein sequence ID" value="VEL38878.1"/>
    <property type="molecule type" value="Genomic_DNA"/>
</dbReference>
<evidence type="ECO:0000313" key="2">
    <source>
        <dbReference type="Proteomes" id="UP000784294"/>
    </source>
</evidence>
<dbReference type="AlphaFoldDB" id="A0A448XKK9"/>
<comment type="caution">
    <text evidence="1">The sequence shown here is derived from an EMBL/GenBank/DDBJ whole genome shotgun (WGS) entry which is preliminary data.</text>
</comment>
<reference evidence="1" key="1">
    <citation type="submission" date="2018-11" db="EMBL/GenBank/DDBJ databases">
        <authorList>
            <consortium name="Pathogen Informatics"/>
        </authorList>
    </citation>
    <scope>NUCLEOTIDE SEQUENCE</scope>
</reference>
<evidence type="ECO:0000313" key="1">
    <source>
        <dbReference type="EMBL" id="VEL38878.1"/>
    </source>
</evidence>
<dbReference type="OrthoDB" id="1695393at2759"/>
<protein>
    <submittedName>
        <fullName evidence="1">Uncharacterized protein</fullName>
    </submittedName>
</protein>
<sequence>MSVVLIGTEGDYLGNSVTKSVPLQPIDGAVLFCETVGLDFALSQILLPALRPCINCIDTKARKAAAHVLHSLCELVHQSIDPTSLQQMKPSLSDQSEEVLTISKPVDASRSEISEERLAVTAKVFAQLIELLSQLVGDDNLTFDGKRVAGYSSCK</sequence>